<gene>
    <name evidence="2" type="ORF">X975_24917</name>
</gene>
<dbReference type="GO" id="GO:0031267">
    <property type="term" value="F:small GTPase binding"/>
    <property type="evidence" value="ECO:0007669"/>
    <property type="project" value="InterPro"/>
</dbReference>
<dbReference type="OrthoDB" id="275583at2759"/>
<evidence type="ECO:0000313" key="3">
    <source>
        <dbReference type="Proteomes" id="UP000054359"/>
    </source>
</evidence>
<protein>
    <submittedName>
        <fullName evidence="2">Growth arrest-specific protein 8</fullName>
    </submittedName>
</protein>
<name>A0A087SXU9_STEMI</name>
<dbReference type="GO" id="GO:0005794">
    <property type="term" value="C:Golgi apparatus"/>
    <property type="evidence" value="ECO:0007669"/>
    <property type="project" value="TreeGrafter"/>
</dbReference>
<sequence length="240" mass="28674">MDAKKKMPVKKTGRKHFKNYAVLDGVSVTDMTKEQLEAHVYHLQQEIEKEKEERNCFQIERDRIQSLWEITKQQLEEKDTMLRLKDNEIDEAALSHLAEIKLYKQKMKHIMFECEQLVNEKIVEKMVEKLALEEAYKTQVDCLENDIKKLEGEILQLKTEHSDAISNQKLEQEKEKQALHQYYQKEIDLVKNEKVVEIKKIGLELDLQRRQAIEEIEKQKDCHMKQLIQTHENLTEKMKN</sequence>
<organism evidence="2 3">
    <name type="scientific">Stegodyphus mimosarum</name>
    <name type="common">African social velvet spider</name>
    <dbReference type="NCBI Taxonomy" id="407821"/>
    <lineage>
        <taxon>Eukaryota</taxon>
        <taxon>Metazoa</taxon>
        <taxon>Ecdysozoa</taxon>
        <taxon>Arthropoda</taxon>
        <taxon>Chelicerata</taxon>
        <taxon>Arachnida</taxon>
        <taxon>Araneae</taxon>
        <taxon>Araneomorphae</taxon>
        <taxon>Entelegynae</taxon>
        <taxon>Eresoidea</taxon>
        <taxon>Eresidae</taxon>
        <taxon>Stegodyphus</taxon>
    </lineage>
</organism>
<dbReference type="PANTHER" id="PTHR31543:SF0">
    <property type="entry name" value="DYNEIN REGULATORY COMPLEX SUBUNIT 4"/>
    <property type="match status" value="1"/>
</dbReference>
<reference evidence="2 3" key="1">
    <citation type="submission" date="2013-11" db="EMBL/GenBank/DDBJ databases">
        <title>Genome sequencing of Stegodyphus mimosarum.</title>
        <authorList>
            <person name="Bechsgaard J."/>
        </authorList>
    </citation>
    <scope>NUCLEOTIDE SEQUENCE [LARGE SCALE GENOMIC DNA]</scope>
</reference>
<dbReference type="OMA" id="THLVHTY"/>
<feature type="coiled-coil region" evidence="1">
    <location>
        <begin position="133"/>
        <end position="167"/>
    </location>
</feature>
<dbReference type="Proteomes" id="UP000054359">
    <property type="component" value="Unassembled WGS sequence"/>
</dbReference>
<dbReference type="GO" id="GO:0008017">
    <property type="term" value="F:microtubule binding"/>
    <property type="evidence" value="ECO:0007669"/>
    <property type="project" value="InterPro"/>
</dbReference>
<dbReference type="PANTHER" id="PTHR31543">
    <property type="entry name" value="DYNEIN REGULATORY COMPLEX SUBUNIT 4"/>
    <property type="match status" value="1"/>
</dbReference>
<dbReference type="GO" id="GO:0048870">
    <property type="term" value="P:cell motility"/>
    <property type="evidence" value="ECO:0007669"/>
    <property type="project" value="InterPro"/>
</dbReference>
<dbReference type="EMBL" id="KK112448">
    <property type="protein sequence ID" value="KFM57688.1"/>
    <property type="molecule type" value="Genomic_DNA"/>
</dbReference>
<accession>A0A087SXU9</accession>
<evidence type="ECO:0000313" key="2">
    <source>
        <dbReference type="EMBL" id="KFM57688.1"/>
    </source>
</evidence>
<proteinExistence type="predicted"/>
<keyword evidence="3" id="KW-1185">Reference proteome</keyword>
<evidence type="ECO:0000256" key="1">
    <source>
        <dbReference type="SAM" id="Coils"/>
    </source>
</evidence>
<feature type="non-terminal residue" evidence="2">
    <location>
        <position position="240"/>
    </location>
</feature>
<dbReference type="STRING" id="407821.A0A087SXU9"/>
<keyword evidence="1" id="KW-0175">Coiled coil</keyword>
<dbReference type="AlphaFoldDB" id="A0A087SXU9"/>
<dbReference type="GO" id="GO:0005874">
    <property type="term" value="C:microtubule"/>
    <property type="evidence" value="ECO:0007669"/>
    <property type="project" value="TreeGrafter"/>
</dbReference>
<dbReference type="InterPro" id="IPR039308">
    <property type="entry name" value="GAS8"/>
</dbReference>